<protein>
    <submittedName>
        <fullName evidence="7">Notoamide biosynthesis cluster protein M</fullName>
    </submittedName>
</protein>
<evidence type="ECO:0000313" key="7">
    <source>
        <dbReference type="EMBL" id="KAF7198511.1"/>
    </source>
</evidence>
<feature type="transmembrane region" description="Helical" evidence="6">
    <location>
        <begin position="331"/>
        <end position="353"/>
    </location>
</feature>
<dbReference type="GO" id="GO:0016020">
    <property type="term" value="C:membrane"/>
    <property type="evidence" value="ECO:0007669"/>
    <property type="project" value="UniProtKB-SubCell"/>
</dbReference>
<evidence type="ECO:0000256" key="2">
    <source>
        <dbReference type="ARBA" id="ARBA00022692"/>
    </source>
</evidence>
<comment type="subcellular location">
    <subcellularLocation>
        <location evidence="1">Membrane</location>
        <topology evidence="1">Multi-pass membrane protein</topology>
    </subcellularLocation>
</comment>
<feature type="transmembrane region" description="Helical" evidence="6">
    <location>
        <begin position="373"/>
        <end position="393"/>
    </location>
</feature>
<feature type="compositionally biased region" description="Basic and acidic residues" evidence="5">
    <location>
        <begin position="437"/>
        <end position="451"/>
    </location>
</feature>
<evidence type="ECO:0000256" key="4">
    <source>
        <dbReference type="ARBA" id="ARBA00023136"/>
    </source>
</evidence>
<gene>
    <name evidence="7" type="ORF">HII31_00250</name>
</gene>
<feature type="region of interest" description="Disordered" evidence="5">
    <location>
        <begin position="437"/>
        <end position="465"/>
    </location>
</feature>
<keyword evidence="3 6" id="KW-1133">Transmembrane helix</keyword>
<dbReference type="AlphaFoldDB" id="A0A8H6RU87"/>
<reference evidence="7" key="1">
    <citation type="submission" date="2020-04" db="EMBL/GenBank/DDBJ databases">
        <title>Draft genome resource of the tomato pathogen Pseudocercospora fuligena.</title>
        <authorList>
            <person name="Zaccaron A."/>
        </authorList>
    </citation>
    <scope>NUCLEOTIDE SEQUENCE</scope>
    <source>
        <strain evidence="7">PF001</strain>
    </source>
</reference>
<organism evidence="7 8">
    <name type="scientific">Pseudocercospora fuligena</name>
    <dbReference type="NCBI Taxonomy" id="685502"/>
    <lineage>
        <taxon>Eukaryota</taxon>
        <taxon>Fungi</taxon>
        <taxon>Dikarya</taxon>
        <taxon>Ascomycota</taxon>
        <taxon>Pezizomycotina</taxon>
        <taxon>Dothideomycetes</taxon>
        <taxon>Dothideomycetidae</taxon>
        <taxon>Mycosphaerellales</taxon>
        <taxon>Mycosphaerellaceae</taxon>
        <taxon>Pseudocercospora</taxon>
    </lineage>
</organism>
<feature type="compositionally biased region" description="Low complexity" evidence="5">
    <location>
        <begin position="454"/>
        <end position="465"/>
    </location>
</feature>
<evidence type="ECO:0000313" key="8">
    <source>
        <dbReference type="Proteomes" id="UP000660729"/>
    </source>
</evidence>
<dbReference type="Proteomes" id="UP000660729">
    <property type="component" value="Unassembled WGS sequence"/>
</dbReference>
<comment type="caution">
    <text evidence="7">The sequence shown here is derived from an EMBL/GenBank/DDBJ whole genome shotgun (WGS) entry which is preliminary data.</text>
</comment>
<name>A0A8H6RU87_9PEZI</name>
<dbReference type="EMBL" id="JABCIY010000001">
    <property type="protein sequence ID" value="KAF7198511.1"/>
    <property type="molecule type" value="Genomic_DNA"/>
</dbReference>
<evidence type="ECO:0000256" key="5">
    <source>
        <dbReference type="SAM" id="MobiDB-lite"/>
    </source>
</evidence>
<accession>A0A8H6RU87</accession>
<keyword evidence="8" id="KW-1185">Reference proteome</keyword>
<proteinExistence type="predicted"/>
<keyword evidence="2 6" id="KW-0812">Transmembrane</keyword>
<evidence type="ECO:0000256" key="6">
    <source>
        <dbReference type="SAM" id="Phobius"/>
    </source>
</evidence>
<sequence length="465" mass="53868">MSTAYEKVEVLEQGVGRSWRERYCELSQVLGSSTEPSTSSFVFINAGELKDDQDEEAKARHSRLRAGLNMPREFWTKMALDASGFFRATEHHNDEEELQVHESWLRLQAKQAHRDGPPDAEQLGEIKYHWDRLGFFIRWRPNRSFTAYCFDLPDELKRTLRTTLTTSNFTAQLPASIWSLILEHAMPLFDAQVWKCRHLIRWHEKHRPIAEDATAAKRPKPEYEDLHEIARHAIHSSEMLQTALHVLDAIEKEHSMFLGLVPQQGHHREITRSLSYHRTMLQGFEGRSRALETRLANEMQLTFHLNSQFDSLATGQIAQSSSEDSAAMRTISFLGLIFLPGTFISAIFSMSFFNFEPPNNATTQEWRMSSKFWIFWVFCVPITAATILLWTWWHNRTTQRLRNTSTFYIPEAKSDGKEQARLSLKLLTSRRALAQPKDVEKGMFDQAKRPEWTSYASSRSSQSPS</sequence>
<dbReference type="SUPFAM" id="SSF144083">
    <property type="entry name" value="Magnesium transport protein CorA, transmembrane region"/>
    <property type="match status" value="1"/>
</dbReference>
<evidence type="ECO:0000256" key="3">
    <source>
        <dbReference type="ARBA" id="ARBA00022989"/>
    </source>
</evidence>
<dbReference type="Gene3D" id="1.20.58.340">
    <property type="entry name" value="Magnesium transport protein CorA, transmembrane region"/>
    <property type="match status" value="1"/>
</dbReference>
<evidence type="ECO:0000256" key="1">
    <source>
        <dbReference type="ARBA" id="ARBA00004141"/>
    </source>
</evidence>
<dbReference type="OrthoDB" id="2830640at2759"/>
<dbReference type="InterPro" id="IPR045863">
    <property type="entry name" value="CorA_TM1_TM2"/>
</dbReference>
<keyword evidence="4 6" id="KW-0472">Membrane</keyword>